<evidence type="ECO:0000256" key="1">
    <source>
        <dbReference type="SAM" id="MobiDB-lite"/>
    </source>
</evidence>
<accession>A0A8T2XV80</accession>
<feature type="compositionally biased region" description="Polar residues" evidence="1">
    <location>
        <begin position="229"/>
        <end position="258"/>
    </location>
</feature>
<dbReference type="GO" id="GO:0055028">
    <property type="term" value="C:cortical microtubule"/>
    <property type="evidence" value="ECO:0007669"/>
    <property type="project" value="TreeGrafter"/>
</dbReference>
<gene>
    <name evidence="2" type="ORF">H0E87_019488</name>
</gene>
<sequence>MKGSSRKVPGMPFIKGRKDRDGDLLLFKELHRREKDRLACLLQPVSDEFEPNIAGNHALYRIASGRKGSGYELFGENDKNDYDWLKTPPATPLFPSLEMEANASGNIVQREIPIIQPFSRFADNIDALKGSTVTLTTPNSKPNKIPQRSVTPGQKQRISTSTENKNSKVAAQILNQKMAQFTTDSNRKTSVIASSAKPTNQKSSQTNFLSSNLSKDIKTKPEHRGVSPSVRSTIAAQIPGFSNDTPPNLRTDRATSATRGRPVAANPTASVRQKQDPAPRPRRQSCSPSVTRGRKESNEENLTTSKGKTVTGINGAQIFGSRMVDKVMNARKLGAEEREAKPKQQSATKSANSSANASPSHGFGRMMMTTKSQMDMAFKHMVIAKDRINSRHLGITSGRSSGQNELD</sequence>
<feature type="compositionally biased region" description="Polar residues" evidence="1">
    <location>
        <begin position="180"/>
        <end position="214"/>
    </location>
</feature>
<feature type="compositionally biased region" description="Low complexity" evidence="1">
    <location>
        <begin position="346"/>
        <end position="360"/>
    </location>
</feature>
<organism evidence="2 3">
    <name type="scientific">Populus deltoides</name>
    <name type="common">Eastern poplar</name>
    <name type="synonym">Eastern cottonwood</name>
    <dbReference type="NCBI Taxonomy" id="3696"/>
    <lineage>
        <taxon>Eukaryota</taxon>
        <taxon>Viridiplantae</taxon>
        <taxon>Streptophyta</taxon>
        <taxon>Embryophyta</taxon>
        <taxon>Tracheophyta</taxon>
        <taxon>Spermatophyta</taxon>
        <taxon>Magnoliopsida</taxon>
        <taxon>eudicotyledons</taxon>
        <taxon>Gunneridae</taxon>
        <taxon>Pentapetalae</taxon>
        <taxon>rosids</taxon>
        <taxon>fabids</taxon>
        <taxon>Malpighiales</taxon>
        <taxon>Salicaceae</taxon>
        <taxon>Saliceae</taxon>
        <taxon>Populus</taxon>
    </lineage>
</organism>
<dbReference type="PANTHER" id="PTHR31949">
    <property type="entry name" value="GASTRIC MUCIN-LIKE PROTEIN"/>
    <property type="match status" value="1"/>
</dbReference>
<dbReference type="GO" id="GO:0043622">
    <property type="term" value="P:cortical microtubule organization"/>
    <property type="evidence" value="ECO:0007669"/>
    <property type="project" value="TreeGrafter"/>
</dbReference>
<feature type="compositionally biased region" description="Basic and acidic residues" evidence="1">
    <location>
        <begin position="215"/>
        <end position="225"/>
    </location>
</feature>
<dbReference type="AlphaFoldDB" id="A0A8T2XV80"/>
<dbReference type="PANTHER" id="PTHR31949:SF6">
    <property type="entry name" value="DUF4005 DOMAIN-CONTAINING PROTEIN"/>
    <property type="match status" value="1"/>
</dbReference>
<reference evidence="2" key="1">
    <citation type="journal article" date="2021" name="J. Hered.">
        <title>Genome Assembly of Salicaceae Populus deltoides (Eastern Cottonwood) I-69 Based on Nanopore Sequencing and Hi-C Technologies.</title>
        <authorList>
            <person name="Bai S."/>
            <person name="Wu H."/>
            <person name="Zhang J."/>
            <person name="Pan Z."/>
            <person name="Zhao W."/>
            <person name="Li Z."/>
            <person name="Tong C."/>
        </authorList>
    </citation>
    <scope>NUCLEOTIDE SEQUENCE</scope>
    <source>
        <tissue evidence="2">Leaf</tissue>
    </source>
</reference>
<feature type="compositionally biased region" description="Polar residues" evidence="1">
    <location>
        <begin position="300"/>
        <end position="309"/>
    </location>
</feature>
<protein>
    <submittedName>
        <fullName evidence="2">Uncharacterized protein</fullName>
    </submittedName>
</protein>
<dbReference type="EMBL" id="JACEGQ020000010">
    <property type="protein sequence ID" value="KAH8496756.1"/>
    <property type="molecule type" value="Genomic_DNA"/>
</dbReference>
<dbReference type="Proteomes" id="UP000807159">
    <property type="component" value="Chromosome 10"/>
</dbReference>
<comment type="caution">
    <text evidence="2">The sequence shown here is derived from an EMBL/GenBank/DDBJ whole genome shotgun (WGS) entry which is preliminary data.</text>
</comment>
<evidence type="ECO:0000313" key="3">
    <source>
        <dbReference type="Proteomes" id="UP000807159"/>
    </source>
</evidence>
<feature type="region of interest" description="Disordered" evidence="1">
    <location>
        <begin position="134"/>
        <end position="168"/>
    </location>
</feature>
<feature type="region of interest" description="Disordered" evidence="1">
    <location>
        <begin position="334"/>
        <end position="365"/>
    </location>
</feature>
<name>A0A8T2XV80_POPDE</name>
<feature type="region of interest" description="Disordered" evidence="1">
    <location>
        <begin position="180"/>
        <end position="309"/>
    </location>
</feature>
<evidence type="ECO:0000313" key="2">
    <source>
        <dbReference type="EMBL" id="KAH8496756.1"/>
    </source>
</evidence>
<proteinExistence type="predicted"/>
<keyword evidence="3" id="KW-1185">Reference proteome</keyword>